<feature type="repeat" description="PPR" evidence="2">
    <location>
        <begin position="542"/>
        <end position="576"/>
    </location>
</feature>
<dbReference type="EMBL" id="JANQDX010000012">
    <property type="protein sequence ID" value="KAL0914863.1"/>
    <property type="molecule type" value="Genomic_DNA"/>
</dbReference>
<evidence type="ECO:0000313" key="4">
    <source>
        <dbReference type="EMBL" id="KAL0914863.1"/>
    </source>
</evidence>
<keyword evidence="1" id="KW-0677">Repeat</keyword>
<evidence type="ECO:0000256" key="2">
    <source>
        <dbReference type="PROSITE-ProRule" id="PRU00708"/>
    </source>
</evidence>
<dbReference type="InterPro" id="IPR046849">
    <property type="entry name" value="E2_motif"/>
</dbReference>
<dbReference type="InterPro" id="IPR011990">
    <property type="entry name" value="TPR-like_helical_dom_sf"/>
</dbReference>
<dbReference type="Pfam" id="PF01535">
    <property type="entry name" value="PPR"/>
    <property type="match status" value="4"/>
</dbReference>
<dbReference type="Pfam" id="PF13041">
    <property type="entry name" value="PPR_2"/>
    <property type="match status" value="3"/>
</dbReference>
<dbReference type="NCBIfam" id="TIGR00756">
    <property type="entry name" value="PPR"/>
    <property type="match status" value="5"/>
</dbReference>
<dbReference type="InterPro" id="IPR002885">
    <property type="entry name" value="PPR_rpt"/>
</dbReference>
<feature type="repeat" description="PPR" evidence="2">
    <location>
        <begin position="612"/>
        <end position="642"/>
    </location>
</feature>
<dbReference type="PANTHER" id="PTHR47926">
    <property type="entry name" value="PENTATRICOPEPTIDE REPEAT-CONTAINING PROTEIN"/>
    <property type="match status" value="1"/>
</dbReference>
<evidence type="ECO:0000256" key="1">
    <source>
        <dbReference type="ARBA" id="ARBA00022737"/>
    </source>
</evidence>
<dbReference type="Proteomes" id="UP001552299">
    <property type="component" value="Unassembled WGS sequence"/>
</dbReference>
<dbReference type="FunFam" id="1.25.40.10:FF:000404">
    <property type="entry name" value="Pentatricopeptide repeat-containing protein chloroplastic"/>
    <property type="match status" value="2"/>
</dbReference>
<accession>A0ABD0UXQ3</accession>
<feature type="repeat" description="PPR" evidence="2">
    <location>
        <begin position="32"/>
        <end position="62"/>
    </location>
</feature>
<dbReference type="PANTHER" id="PTHR47926:SF461">
    <property type="entry name" value="PENTATRICOPEPTIDE REPEAT SUPERFAMILY PROTEIN"/>
    <property type="match status" value="1"/>
</dbReference>
<feature type="domain" description="DYW" evidence="3">
    <location>
        <begin position="857"/>
        <end position="949"/>
    </location>
</feature>
<dbReference type="FunFam" id="1.25.40.10:FF:000427">
    <property type="entry name" value="Pentatricopeptide repeat-containing protein chloroplastic"/>
    <property type="match status" value="1"/>
</dbReference>
<feature type="repeat" description="PPR" evidence="2">
    <location>
        <begin position="98"/>
        <end position="132"/>
    </location>
</feature>
<reference evidence="4 5" key="1">
    <citation type="journal article" date="2024" name="Plant Biotechnol. J.">
        <title>Dendrobium thyrsiflorum genome and its molecular insights into genes involved in important horticultural traits.</title>
        <authorList>
            <person name="Chen B."/>
            <person name="Wang J.Y."/>
            <person name="Zheng P.J."/>
            <person name="Li K.L."/>
            <person name="Liang Y.M."/>
            <person name="Chen X.F."/>
            <person name="Zhang C."/>
            <person name="Zhao X."/>
            <person name="He X."/>
            <person name="Zhang G.Q."/>
            <person name="Liu Z.J."/>
            <person name="Xu Q."/>
        </authorList>
    </citation>
    <scope>NUCLEOTIDE SEQUENCE [LARGE SCALE GENOMIC DNA]</scope>
    <source>
        <strain evidence="4">GZMU011</strain>
    </source>
</reference>
<dbReference type="Pfam" id="PF20431">
    <property type="entry name" value="E_motif"/>
    <property type="match status" value="2"/>
</dbReference>
<evidence type="ECO:0000259" key="3">
    <source>
        <dbReference type="Pfam" id="PF14432"/>
    </source>
</evidence>
<dbReference type="PROSITE" id="PS51375">
    <property type="entry name" value="PPR"/>
    <property type="match status" value="8"/>
</dbReference>
<comment type="caution">
    <text evidence="4">The sequence shown here is derived from an EMBL/GenBank/DDBJ whole genome shotgun (WGS) entry which is preliminary data.</text>
</comment>
<evidence type="ECO:0000313" key="5">
    <source>
        <dbReference type="Proteomes" id="UP001552299"/>
    </source>
</evidence>
<sequence length="957" mass="107741">MVSVISACAKAGALDLGRWVHSFVDRNGIRADLVLSTSLIDMYAKCGLIEKAKKVFDEMEIRDTMAWSTMIVGFATHGLVDDALKLFSRMLDSKVKPNNVTFLGALSACAHSGLVRDGRRFWSAMHDLGIEPLMEHYGCMADLLCRAGLFEEAYSFVKRMPFPPNAVIWRTLLVGCKKKGCQDKEEIIVGHLLQLEPLNAENYVLLSNIYALRSHWDKVSDMRKKMKDNGIKVTPGCSYIEIDGFVHKFIVSDESHPEIKQIRAELKGISKRVRLSGHLPWTSSVLHDVDEEEKENALCEHSERLAIAFGLIKTKAPAVIRVVKNLRFCTDCHEVTKIISKDYGREIIVRDRVRFHRFVGGTCSCNDFCCRQDHIASLIQKCPNMKALRQIHGRLLRNPNLPPQPCTFALCKIISFCALSPNGDIHYAHRLFDDIPQPNVFSWNSMIRGCTQIKNQSREPIALYKKMLCSGFAKPNSFTLAFVLKACSNISALCEGRQVHSHAYKYGLDLSPFVQTGLLNSYAKCEELASARFVFDDISDKNLIAWSAMISGYARIGMVNEALGLFREMQEVGISPDEVTMVSVISACSKAGALDLGRWVHSFVDRKGIRADLVLSTSLIDMYAKCGLIEKAKKVFDEMEIRDTMAWSTMIVGFATHGLVDDALKLFSRMLDSKVKPNNVTFLGALSACAHSGLVRDGRRFWSAMHDLGIEPLMEHYGCMADLLCRAGLFEEAYSFVKRMPFPPNAVIWRTLLVGCKKKGCQDKEEIVVGHLLQLEPLNAENYVLLSNIYALRSHWDKVSDMRKKMKDNGIKVTPGCSYIEIDGFVHKFIVSDESHPEIKQIRAELKGISKRVRLSGHLPWTSSVLHDVDEEEKENALCEHSERLAIAFGLIKTKAPAVIRVVKNLRFCTDCHEVTKIISKDYGREIIVRDRVRFHRFVGGTCSCNDFWLGLIHVSI</sequence>
<proteinExistence type="predicted"/>
<name>A0ABD0UXQ3_DENTH</name>
<feature type="repeat" description="PPR" evidence="2">
    <location>
        <begin position="63"/>
        <end position="97"/>
    </location>
</feature>
<gene>
    <name evidence="4" type="ORF">M5K25_015248</name>
</gene>
<keyword evidence="5" id="KW-1185">Reference proteome</keyword>
<feature type="repeat" description="PPR" evidence="2">
    <location>
        <begin position="678"/>
        <end position="712"/>
    </location>
</feature>
<dbReference type="InterPro" id="IPR046960">
    <property type="entry name" value="PPR_At4g14850-like_plant"/>
</dbReference>
<dbReference type="AlphaFoldDB" id="A0ABD0UXQ3"/>
<feature type="repeat" description="PPR" evidence="2">
    <location>
        <begin position="439"/>
        <end position="474"/>
    </location>
</feature>
<feature type="repeat" description="PPR" evidence="2">
    <location>
        <begin position="643"/>
        <end position="677"/>
    </location>
</feature>
<dbReference type="Pfam" id="PF20430">
    <property type="entry name" value="Eplus_motif"/>
    <property type="match status" value="2"/>
</dbReference>
<dbReference type="Gene3D" id="1.25.40.10">
    <property type="entry name" value="Tetratricopeptide repeat domain"/>
    <property type="match status" value="6"/>
</dbReference>
<dbReference type="InterPro" id="IPR032867">
    <property type="entry name" value="DYW_dom"/>
</dbReference>
<protein>
    <recommendedName>
        <fullName evidence="3">DYW domain-containing protein</fullName>
    </recommendedName>
</protein>
<dbReference type="InterPro" id="IPR046848">
    <property type="entry name" value="E_motif"/>
</dbReference>
<organism evidence="4 5">
    <name type="scientific">Dendrobium thyrsiflorum</name>
    <name type="common">Pinecone-like raceme dendrobium</name>
    <name type="synonym">Orchid</name>
    <dbReference type="NCBI Taxonomy" id="117978"/>
    <lineage>
        <taxon>Eukaryota</taxon>
        <taxon>Viridiplantae</taxon>
        <taxon>Streptophyta</taxon>
        <taxon>Embryophyta</taxon>
        <taxon>Tracheophyta</taxon>
        <taxon>Spermatophyta</taxon>
        <taxon>Magnoliopsida</taxon>
        <taxon>Liliopsida</taxon>
        <taxon>Asparagales</taxon>
        <taxon>Orchidaceae</taxon>
        <taxon>Epidendroideae</taxon>
        <taxon>Malaxideae</taxon>
        <taxon>Dendrobiinae</taxon>
        <taxon>Dendrobium</taxon>
    </lineage>
</organism>
<feature type="domain" description="DYW" evidence="3">
    <location>
        <begin position="277"/>
        <end position="368"/>
    </location>
</feature>
<dbReference type="Pfam" id="PF14432">
    <property type="entry name" value="DYW_deaminase"/>
    <property type="match status" value="2"/>
</dbReference>